<reference evidence="1 2" key="1">
    <citation type="journal article" date="2011" name="PLoS Genet.">
        <title>Comparative genomic analysis of human fungal pathogens causing paracoccidioidomycosis.</title>
        <authorList>
            <person name="Desjardins C.A."/>
            <person name="Champion M.D."/>
            <person name="Holder J.W."/>
            <person name="Muszewska A."/>
            <person name="Goldberg J."/>
            <person name="Bailao A.M."/>
            <person name="Brigido M.M."/>
            <person name="Ferreira M.E."/>
            <person name="Garcia A.M."/>
            <person name="Grynberg M."/>
            <person name="Gujja S."/>
            <person name="Heiman D.I."/>
            <person name="Henn M.R."/>
            <person name="Kodira C.D."/>
            <person name="Leon-Narvaez H."/>
            <person name="Longo L.V."/>
            <person name="Ma L.J."/>
            <person name="Malavazi I."/>
            <person name="Matsuo A.L."/>
            <person name="Morais F.V."/>
            <person name="Pereira M."/>
            <person name="Rodriguez-Brito S."/>
            <person name="Sakthikumar S."/>
            <person name="Salem-Izacc S.M."/>
            <person name="Sykes S.M."/>
            <person name="Teixeira M.M."/>
            <person name="Vallejo M.C."/>
            <person name="Walter M.E."/>
            <person name="Yandava C."/>
            <person name="Young S."/>
            <person name="Zeng Q."/>
            <person name="Zucker J."/>
            <person name="Felipe M.S."/>
            <person name="Goldman G.H."/>
            <person name="Haas B.J."/>
            <person name="McEwen J.G."/>
            <person name="Nino-Vega G."/>
            <person name="Puccia R."/>
            <person name="San-Blas G."/>
            <person name="Soares C.M."/>
            <person name="Birren B.W."/>
            <person name="Cuomo C.A."/>
        </authorList>
    </citation>
    <scope>NUCLEOTIDE SEQUENCE [LARGE SCALE GENOMIC DNA]</scope>
    <source>
        <strain evidence="1 2">Pb18</strain>
    </source>
</reference>
<proteinExistence type="predicted"/>
<dbReference type="GeneID" id="22585379"/>
<dbReference type="Proteomes" id="UP000001628">
    <property type="component" value="Unassembled WGS sequence"/>
</dbReference>
<evidence type="ECO:0000313" key="1">
    <source>
        <dbReference type="EMBL" id="EEH50637.2"/>
    </source>
</evidence>
<dbReference type="InParanoid" id="C1GHI0"/>
<gene>
    <name evidence="1" type="ORF">PADG_06716</name>
</gene>
<protein>
    <submittedName>
        <fullName evidence="1">Uncharacterized protein</fullName>
    </submittedName>
</protein>
<name>C1GHI0_PARBD</name>
<dbReference type="AlphaFoldDB" id="C1GHI0"/>
<dbReference type="RefSeq" id="XP_010762065.1">
    <property type="nucleotide sequence ID" value="XM_010763763.1"/>
</dbReference>
<organism evidence="1 2">
    <name type="scientific">Paracoccidioides brasiliensis (strain Pb18)</name>
    <dbReference type="NCBI Taxonomy" id="502780"/>
    <lineage>
        <taxon>Eukaryota</taxon>
        <taxon>Fungi</taxon>
        <taxon>Dikarya</taxon>
        <taxon>Ascomycota</taxon>
        <taxon>Pezizomycotina</taxon>
        <taxon>Eurotiomycetes</taxon>
        <taxon>Eurotiomycetidae</taxon>
        <taxon>Onygenales</taxon>
        <taxon>Ajellomycetaceae</taxon>
        <taxon>Paracoccidioides</taxon>
    </lineage>
</organism>
<keyword evidence="2" id="KW-1185">Reference proteome</keyword>
<dbReference type="HOGENOM" id="CLU_3335752_0_0_1"/>
<dbReference type="KEGG" id="pbn:PADG_06716"/>
<sequence length="38" mass="4356">MAIKLAVGATQNKYAYVHAHTHTSGKRRRWMMKSSPLQ</sequence>
<evidence type="ECO:0000313" key="2">
    <source>
        <dbReference type="Proteomes" id="UP000001628"/>
    </source>
</evidence>
<dbReference type="EMBL" id="KN275965">
    <property type="protein sequence ID" value="EEH50637.2"/>
    <property type="molecule type" value="Genomic_DNA"/>
</dbReference>
<dbReference type="VEuPathDB" id="FungiDB:PADG_06716"/>
<accession>C1GHI0</accession>